<sequence length="389" mass="41827">MTLQDLAYAVHYSKGYLCKIERGDKRPPTALARRCDALFVAEGTLRRLAEAERKDDETVGDEPTMARRDVIATGVGSLVGIGMIGGGNHGDGAALPALAVFRDQLQQMRLLGQSTDPAMLLPVLSAQTSTVMNCATRAAGSTRDGLLTLAARFAEYTGWMAQEAGDDAEALRWTADAVGLAQAGGDEHLAGYALVRRALVAFYGGAATETISLAQQAQSGALPPRIRGLAAQREAQGHALAGQEKACLHGLDRARELLRRAQETAADAPVLGTTHLADPASMVTGWCLYDLGRPREAAEILDQECRRITPHALRTRARYGFRSALAHASAGEIERSCELARELLPCADLVPSATVRADVRRLERELSRFRTHRTVRDLQPALLRTLGSS</sequence>
<evidence type="ECO:0000313" key="2">
    <source>
        <dbReference type="Proteomes" id="UP000603708"/>
    </source>
</evidence>
<dbReference type="Proteomes" id="UP000603708">
    <property type="component" value="Unassembled WGS sequence"/>
</dbReference>
<evidence type="ECO:0000313" key="1">
    <source>
        <dbReference type="EMBL" id="GHH69681.1"/>
    </source>
</evidence>
<organism evidence="1 2">
    <name type="scientific">Streptomyces sulfonofaciens</name>
    <dbReference type="NCBI Taxonomy" id="68272"/>
    <lineage>
        <taxon>Bacteria</taxon>
        <taxon>Bacillati</taxon>
        <taxon>Actinomycetota</taxon>
        <taxon>Actinomycetes</taxon>
        <taxon>Kitasatosporales</taxon>
        <taxon>Streptomycetaceae</taxon>
        <taxon>Streptomyces</taxon>
    </lineage>
</organism>
<protein>
    <recommendedName>
        <fullName evidence="3">Transcriptional regulator</fullName>
    </recommendedName>
</protein>
<proteinExistence type="predicted"/>
<gene>
    <name evidence="1" type="ORF">GCM10018793_02480</name>
</gene>
<name>A0A919FNV7_9ACTN</name>
<dbReference type="AlphaFoldDB" id="A0A919FNV7"/>
<reference evidence="1" key="1">
    <citation type="journal article" date="2014" name="Int. J. Syst. Evol. Microbiol.">
        <title>Complete genome sequence of Corynebacterium casei LMG S-19264T (=DSM 44701T), isolated from a smear-ripened cheese.</title>
        <authorList>
            <consortium name="US DOE Joint Genome Institute (JGI-PGF)"/>
            <person name="Walter F."/>
            <person name="Albersmeier A."/>
            <person name="Kalinowski J."/>
            <person name="Ruckert C."/>
        </authorList>
    </citation>
    <scope>NUCLEOTIDE SEQUENCE</scope>
    <source>
        <strain evidence="1">JCM 5069</strain>
    </source>
</reference>
<comment type="caution">
    <text evidence="1">The sequence shown here is derived from an EMBL/GenBank/DDBJ whole genome shotgun (WGS) entry which is preliminary data.</text>
</comment>
<dbReference type="EMBL" id="BNCD01000001">
    <property type="protein sequence ID" value="GHH69681.1"/>
    <property type="molecule type" value="Genomic_DNA"/>
</dbReference>
<reference evidence="1" key="2">
    <citation type="submission" date="2020-09" db="EMBL/GenBank/DDBJ databases">
        <authorList>
            <person name="Sun Q."/>
            <person name="Ohkuma M."/>
        </authorList>
    </citation>
    <scope>NUCLEOTIDE SEQUENCE</scope>
    <source>
        <strain evidence="1">JCM 5069</strain>
    </source>
</reference>
<evidence type="ECO:0008006" key="3">
    <source>
        <dbReference type="Google" id="ProtNLM"/>
    </source>
</evidence>
<keyword evidence="2" id="KW-1185">Reference proteome</keyword>
<accession>A0A919FNV7</accession>